<dbReference type="PANTHER" id="PTHR10039">
    <property type="entry name" value="AMELOGENIN"/>
    <property type="match status" value="1"/>
</dbReference>
<dbReference type="InterPro" id="IPR041664">
    <property type="entry name" value="AAA_16"/>
</dbReference>
<dbReference type="OrthoDB" id="3369601at2"/>
<evidence type="ECO:0000313" key="2">
    <source>
        <dbReference type="EMBL" id="SNT63526.1"/>
    </source>
</evidence>
<dbReference type="SUPFAM" id="SSF52540">
    <property type="entry name" value="P-loop containing nucleoside triphosphate hydrolases"/>
    <property type="match status" value="1"/>
</dbReference>
<reference evidence="2 3" key="1">
    <citation type="submission" date="2017-06" db="EMBL/GenBank/DDBJ databases">
        <authorList>
            <person name="Kim H.J."/>
            <person name="Triplett B.A."/>
        </authorList>
    </citation>
    <scope>NUCLEOTIDE SEQUENCE [LARGE SCALE GENOMIC DNA]</scope>
    <source>
        <strain evidence="2 3">CGMCC 4.5593</strain>
    </source>
</reference>
<protein>
    <submittedName>
        <fullName evidence="2">AAA ATPase domain-containing protein</fullName>
    </submittedName>
</protein>
<feature type="domain" description="Orc1-like AAA ATPase" evidence="1">
    <location>
        <begin position="57"/>
        <end position="195"/>
    </location>
</feature>
<dbReference type="PANTHER" id="PTHR10039:SF14">
    <property type="entry name" value="NACHT DOMAIN-CONTAINING PROTEIN"/>
    <property type="match status" value="1"/>
</dbReference>
<organism evidence="2 3">
    <name type="scientific">Asanoa hainanensis</name>
    <dbReference type="NCBI Taxonomy" id="560556"/>
    <lineage>
        <taxon>Bacteria</taxon>
        <taxon>Bacillati</taxon>
        <taxon>Actinomycetota</taxon>
        <taxon>Actinomycetes</taxon>
        <taxon>Micromonosporales</taxon>
        <taxon>Micromonosporaceae</taxon>
        <taxon>Asanoa</taxon>
    </lineage>
</organism>
<dbReference type="InterPro" id="IPR027417">
    <property type="entry name" value="P-loop_NTPase"/>
</dbReference>
<evidence type="ECO:0000259" key="1">
    <source>
        <dbReference type="Pfam" id="PF13191"/>
    </source>
</evidence>
<accession>A0A239P8U6</accession>
<dbReference type="Gene3D" id="3.40.50.300">
    <property type="entry name" value="P-loop containing nucleotide triphosphate hydrolases"/>
    <property type="match status" value="1"/>
</dbReference>
<gene>
    <name evidence="2" type="ORF">SAMN05421812_115128</name>
</gene>
<name>A0A239P8U6_9ACTN</name>
<evidence type="ECO:0000313" key="3">
    <source>
        <dbReference type="Proteomes" id="UP000198362"/>
    </source>
</evidence>
<sequence>MTNVDVGALKAVARGSGTILQAGRDVITGTVFNGGFARLRDVWLDPQPVFDEVQLDRFAGREWLISKVDDFVDRHDHGFVVVQGPAGVGKTAVAAWLAARRGWPCHFTRRAKGRSAATALRNLAAQIIAAYELSEQFAPGGGLPDTAAEPGWFEQVLRAGGERAAAAGQRLVIVVDGLDEAETFEGDLPLGLPARLPRNVVVVATCRTGSALPGLRLPWQVTTIKLGDRRNLDDMRRFLDRSVRADPQIADRLTIDPEVFIDRLLERCGGVWVYLRYVLDEVRFGLRSPDDLAALPADLSGYYTQALFPPGADDPIRSRVLSTLAAVAEPLPAPLLADLCGLGSPDVETLCEGPFRPFLTVTDDSRYGIYHLSLRDYLHGAATGPMLAADRHRSDRLGRATAAAHGAIADFYLALFGGLADGLPSLAGDLDLVDVHGGYARRNLAFHLERGGREDDLHRLLAVEARGACLWYAALDHVSASADFGTDLGRARALVAQRVDADLRAGRPSPHAGLDLRYAIIAAATYSLTVAIPFGLTVALVRHGLWGAERALAETERLRRSRDRVQQALLLLPVLTGAHRARAIALALASARSDEYAADRAQSLAEILESVDEPEEALVMEAMDAALHLDLSMRAEAIVRLAPLLPARCLRAAVEVALTLDDPGDRLWLSTSLARHVPEDELPRLVHAVGATPEDQLRAELIEAVAERSVPATLPDLLVAAHAIATSDDRGLALLSIAVGLSADVRDESLADVRATVDPSHRALALARSAASLDRADLVREAVAAALSCEPEMDALESLVNVACLTREVQGEDALADCLDRLATAEVRVEFIQALATVDGPPVDALLGLVDRITDERGRPSALAALGEVATGPAAKTIVELAAGQSDAIDRARVLGEVARNADAELAETLLAEVARLPEAYLRAHVVNNLADRLTGAQVGAALSLVQSITDEHGRARFLAAAATAETREVLLADALTEAERITFHQDRAMALVDILEAGGPSAPVGLVDELFGLTSRFLPDTLNTMCLERTRPWFSPEQWSTVFDIARTEARKPSHESTPAAWALYHLAALGPPARSPELLRASAGRARELRSGPYQSLLLMLIAARLPGEEGRTLLREAMDTVARADPGAPPLERFASLLVRVIPEAVLVRCLAAGHTLLRPDADPAVLEQVLRLLPAPVAQLGVDALAGVATPGERGLIFANTALLLREPAREAAVRHTLADPSFARGRSQLVSRATARAAGQLDAYAFGLLRRCLDDVDLDDCLSILSGATDLVRACGGEAAINDCLEAARTVRRWWPRLTDQPH</sequence>
<dbReference type="Proteomes" id="UP000198362">
    <property type="component" value="Unassembled WGS sequence"/>
</dbReference>
<proteinExistence type="predicted"/>
<dbReference type="RefSeq" id="WP_089254090.1">
    <property type="nucleotide sequence ID" value="NZ_FZPH01000015.1"/>
</dbReference>
<dbReference type="EMBL" id="FZPH01000015">
    <property type="protein sequence ID" value="SNT63526.1"/>
    <property type="molecule type" value="Genomic_DNA"/>
</dbReference>
<keyword evidence="3" id="KW-1185">Reference proteome</keyword>
<dbReference type="Pfam" id="PF13191">
    <property type="entry name" value="AAA_16"/>
    <property type="match status" value="1"/>
</dbReference>